<sequence>MPFTMITLVAALAASSIAAAVPGNFPHRSLAERALSAGVEVYVYNLGGQGSNIQHTGSSVTAITVPLSDNGTCVTFSSLKVSFPVKSAESIAYPAGYNCQGTTQIHTYLTEERLMLLVSDSRLQQQVR</sequence>
<dbReference type="Proteomes" id="UP001175353">
    <property type="component" value="Unassembled WGS sequence"/>
</dbReference>
<gene>
    <name evidence="2" type="ORF">LTR91_013757</name>
</gene>
<keyword evidence="3" id="KW-1185">Reference proteome</keyword>
<proteinExistence type="predicted"/>
<name>A0AAN6KCZ5_9PEZI</name>
<dbReference type="AlphaFoldDB" id="A0AAN6KCZ5"/>
<evidence type="ECO:0000256" key="1">
    <source>
        <dbReference type="SAM" id="SignalP"/>
    </source>
</evidence>
<evidence type="ECO:0000313" key="2">
    <source>
        <dbReference type="EMBL" id="KAK0976053.1"/>
    </source>
</evidence>
<accession>A0AAN6KCZ5</accession>
<evidence type="ECO:0000313" key="3">
    <source>
        <dbReference type="Proteomes" id="UP001175353"/>
    </source>
</evidence>
<reference evidence="2" key="1">
    <citation type="submission" date="2023-06" db="EMBL/GenBank/DDBJ databases">
        <title>Black Yeasts Isolated from many extreme environments.</title>
        <authorList>
            <person name="Coleine C."/>
            <person name="Stajich J.E."/>
            <person name="Selbmann L."/>
        </authorList>
    </citation>
    <scope>NUCLEOTIDE SEQUENCE</scope>
    <source>
        <strain evidence="2">CCFEE 5200</strain>
    </source>
</reference>
<feature type="chain" id="PRO_5042891019" evidence="1">
    <location>
        <begin position="21"/>
        <end position="128"/>
    </location>
</feature>
<organism evidence="2 3">
    <name type="scientific">Friedmanniomyces endolithicus</name>
    <dbReference type="NCBI Taxonomy" id="329885"/>
    <lineage>
        <taxon>Eukaryota</taxon>
        <taxon>Fungi</taxon>
        <taxon>Dikarya</taxon>
        <taxon>Ascomycota</taxon>
        <taxon>Pezizomycotina</taxon>
        <taxon>Dothideomycetes</taxon>
        <taxon>Dothideomycetidae</taxon>
        <taxon>Mycosphaerellales</taxon>
        <taxon>Teratosphaeriaceae</taxon>
        <taxon>Friedmanniomyces</taxon>
    </lineage>
</organism>
<dbReference type="EMBL" id="JAUJLE010000142">
    <property type="protein sequence ID" value="KAK0976053.1"/>
    <property type="molecule type" value="Genomic_DNA"/>
</dbReference>
<comment type="caution">
    <text evidence="2">The sequence shown here is derived from an EMBL/GenBank/DDBJ whole genome shotgun (WGS) entry which is preliminary data.</text>
</comment>
<protein>
    <submittedName>
        <fullName evidence="2">Uncharacterized protein</fullName>
    </submittedName>
</protein>
<feature type="signal peptide" evidence="1">
    <location>
        <begin position="1"/>
        <end position="20"/>
    </location>
</feature>
<keyword evidence="1" id="KW-0732">Signal</keyword>